<dbReference type="EMBL" id="CP010969">
    <property type="protein sequence ID" value="AJQ52114.1"/>
    <property type="molecule type" value="Genomic_DNA"/>
</dbReference>
<dbReference type="EMBL" id="CP098324">
    <property type="protein sequence ID" value="URW77322.1"/>
    <property type="molecule type" value="Genomic_DNA"/>
</dbReference>
<dbReference type="EMBL" id="CP098324">
    <property type="protein sequence ID" value="URW77494.1"/>
    <property type="molecule type" value="Genomic_DNA"/>
</dbReference>
<dbReference type="EMBL" id="CP010969">
    <property type="protein sequence ID" value="AJQ51849.1"/>
    <property type="molecule type" value="Genomic_DNA"/>
</dbReference>
<dbReference type="GO" id="GO:0006313">
    <property type="term" value="P:DNA transposition"/>
    <property type="evidence" value="ECO:0007669"/>
    <property type="project" value="InterPro"/>
</dbReference>
<dbReference type="InterPro" id="IPR012337">
    <property type="entry name" value="RNaseH-like_sf"/>
</dbReference>
<evidence type="ECO:0000313" key="4">
    <source>
        <dbReference type="EMBL" id="URW77322.1"/>
    </source>
</evidence>
<evidence type="ECO:0000313" key="5">
    <source>
        <dbReference type="EMBL" id="URW77339.1"/>
    </source>
</evidence>
<dbReference type="Proteomes" id="UP001056268">
    <property type="component" value="Chromosome"/>
</dbReference>
<evidence type="ECO:0000313" key="8">
    <source>
        <dbReference type="EMBL" id="URW77691.1"/>
    </source>
</evidence>
<dbReference type="SUPFAM" id="SSF53098">
    <property type="entry name" value="Ribonuclease H-like"/>
    <property type="match status" value="1"/>
</dbReference>
<evidence type="ECO:0000313" key="7">
    <source>
        <dbReference type="EMBL" id="URW77546.1"/>
    </source>
</evidence>
<evidence type="ECO:0000259" key="1">
    <source>
        <dbReference type="Pfam" id="PF01609"/>
    </source>
</evidence>
<dbReference type="EMBL" id="CP098324">
    <property type="protein sequence ID" value="URW77691.1"/>
    <property type="molecule type" value="Genomic_DNA"/>
</dbReference>
<evidence type="ECO:0000313" key="3">
    <source>
        <dbReference type="EMBL" id="AJQ52114.1"/>
    </source>
</evidence>
<organism evidence="2 9">
    <name type="scientific">Rickettsia conorii subsp. raoultii</name>
    <dbReference type="NCBI Taxonomy" id="369822"/>
    <lineage>
        <taxon>Bacteria</taxon>
        <taxon>Pseudomonadati</taxon>
        <taxon>Pseudomonadota</taxon>
        <taxon>Alphaproteobacteria</taxon>
        <taxon>Rickettsiales</taxon>
        <taxon>Rickettsiaceae</taxon>
        <taxon>Rickettsieae</taxon>
        <taxon>Rickettsia</taxon>
        <taxon>spotted fever group</taxon>
    </lineage>
</organism>
<gene>
    <name evidence="4" type="ORF">NBT09_04680</name>
    <name evidence="5" type="ORF">NBT09_04775</name>
    <name evidence="6" type="ORF">NBT09_05745</name>
    <name evidence="7" type="ORF">NBT09_06035</name>
    <name evidence="8" type="ORF">NBT09_06845</name>
    <name evidence="2" type="ORF">UQ52_03640</name>
    <name evidence="3" type="ORF">UQ52_05695</name>
</gene>
<dbReference type="GO" id="GO:0004803">
    <property type="term" value="F:transposase activity"/>
    <property type="evidence" value="ECO:0007669"/>
    <property type="project" value="InterPro"/>
</dbReference>
<dbReference type="InterPro" id="IPR002559">
    <property type="entry name" value="Transposase_11"/>
</dbReference>
<accession>A0A9N7B449</accession>
<dbReference type="RefSeq" id="WP_064463745.1">
    <property type="nucleotide sequence ID" value="NZ_CP010969.1"/>
</dbReference>
<reference evidence="4" key="2">
    <citation type="submission" date="2022-05" db="EMBL/GenBank/DDBJ databases">
        <title>Tracking Rickettsia raoultii infection dynamics in vivo by bioorthogonal metabolic labeling.</title>
        <authorList>
            <person name="Zhu D.-Y."/>
            <person name="Jia N."/>
            <person name="Li C."/>
            <person name="Zhang M.-Z."/>
            <person name="Liu H.-B."/>
            <person name="Cao W.-C."/>
        </authorList>
    </citation>
    <scope>NUCLEOTIDE SEQUENCE</scope>
    <source>
        <strain evidence="4">BIME</strain>
    </source>
</reference>
<evidence type="ECO:0000313" key="9">
    <source>
        <dbReference type="Proteomes" id="UP000077462"/>
    </source>
</evidence>
<dbReference type="Pfam" id="PF01609">
    <property type="entry name" value="DDE_Tnp_1"/>
    <property type="match status" value="1"/>
</dbReference>
<sequence length="343" mass="39964">MRAIPINRTDYCQFLTVRQKNYSLTYYAEHAKKCSHDVINRFLENEKYSPSLLWEHIKNDVVFAPNGYTIFDDTVLNKRNTKKIEIARSQYSGATGGITTSIGVVSLVYYNPDINRFWVIDYRIFSPDHDGATKLDHLLSMLNNAVYSKKIPFQTVLFDTWYATHKIMQHVDPLAKYYYAPIKANRNVSKTSASEPYRAVSKLQFSDKEIEHGVEIHIKGLAKDKHVNLFKFTVSTNRVDYVVTNNKTQKSSKAAQDEFGFRWVIESMHREIKQLTGIERCQCRKQRIQRNHISCAFLVWAFLKRTAHKIGKTVYQIKLGLLDDYMQQQLRSPSLCYLESYIA</sequence>
<protein>
    <submittedName>
        <fullName evidence="2">Transposase</fullName>
    </submittedName>
</protein>
<keyword evidence="10" id="KW-1185">Reference proteome</keyword>
<evidence type="ECO:0000313" key="2">
    <source>
        <dbReference type="EMBL" id="AJQ51849.1"/>
    </source>
</evidence>
<dbReference type="EMBL" id="CP098324">
    <property type="protein sequence ID" value="URW77546.1"/>
    <property type="molecule type" value="Genomic_DNA"/>
</dbReference>
<dbReference type="AlphaFoldDB" id="A0A9N7B449"/>
<name>A0A9N7B449_RICCR</name>
<evidence type="ECO:0000313" key="6">
    <source>
        <dbReference type="EMBL" id="URW77494.1"/>
    </source>
</evidence>
<evidence type="ECO:0000313" key="10">
    <source>
        <dbReference type="Proteomes" id="UP001056268"/>
    </source>
</evidence>
<reference evidence="2 9" key="1">
    <citation type="journal article" date="2016" name="Genome Announc.">
        <title>Genome Sequence of the Tick-Borne Pathogen Rickettsia raoultii.</title>
        <authorList>
            <person name="El Karkouri K."/>
            <person name="Mediannikov O."/>
            <person name="Robert C."/>
            <person name="Raoult D."/>
            <person name="Fournier P.E."/>
        </authorList>
    </citation>
    <scope>NUCLEOTIDE SEQUENCE [LARGE SCALE GENOMIC DNA]</scope>
    <source>
        <strain evidence="2 9">Khabarovsk</strain>
    </source>
</reference>
<dbReference type="Proteomes" id="UP000077462">
    <property type="component" value="Chromosome"/>
</dbReference>
<dbReference type="GO" id="GO:0003677">
    <property type="term" value="F:DNA binding"/>
    <property type="evidence" value="ECO:0007669"/>
    <property type="project" value="InterPro"/>
</dbReference>
<feature type="domain" description="Transposase IS4-like" evidence="1">
    <location>
        <begin position="135"/>
        <end position="300"/>
    </location>
</feature>
<dbReference type="EMBL" id="CP098324">
    <property type="protein sequence ID" value="URW77339.1"/>
    <property type="molecule type" value="Genomic_DNA"/>
</dbReference>
<proteinExistence type="predicted"/>